<dbReference type="InterPro" id="IPR027408">
    <property type="entry name" value="PNPase/RNase_PH_dom_sf"/>
</dbReference>
<dbReference type="GO" id="GO:0006364">
    <property type="term" value="P:rRNA processing"/>
    <property type="evidence" value="ECO:0007669"/>
    <property type="project" value="UniProtKB-KW"/>
</dbReference>
<evidence type="ECO:0000256" key="6">
    <source>
        <dbReference type="ARBA" id="ARBA00022835"/>
    </source>
</evidence>
<dbReference type="AlphaFoldDB" id="A0A182RVI8"/>
<proteinExistence type="inferred from homology"/>
<dbReference type="SUPFAM" id="SSF54211">
    <property type="entry name" value="Ribosomal protein S5 domain 2-like"/>
    <property type="match status" value="1"/>
</dbReference>
<dbReference type="GO" id="GO:0005730">
    <property type="term" value="C:nucleolus"/>
    <property type="evidence" value="ECO:0007669"/>
    <property type="project" value="TreeGrafter"/>
</dbReference>
<keyword evidence="5" id="KW-0698">rRNA processing</keyword>
<evidence type="ECO:0000256" key="9">
    <source>
        <dbReference type="SAM" id="MobiDB-lite"/>
    </source>
</evidence>
<dbReference type="VEuPathDB" id="VectorBase:AFUN010298"/>
<dbReference type="InterPro" id="IPR001247">
    <property type="entry name" value="ExoRNase_PH_dom1"/>
</dbReference>
<dbReference type="InterPro" id="IPR050080">
    <property type="entry name" value="RNase_PH"/>
</dbReference>
<dbReference type="CDD" id="cd11371">
    <property type="entry name" value="RNase_PH_MTR3"/>
    <property type="match status" value="1"/>
</dbReference>
<evidence type="ECO:0000256" key="7">
    <source>
        <dbReference type="ARBA" id="ARBA00022884"/>
    </source>
</evidence>
<keyword evidence="8" id="KW-0539">Nucleus</keyword>
<organism evidence="12">
    <name type="scientific">Anopheles funestus</name>
    <name type="common">African malaria mosquito</name>
    <dbReference type="NCBI Taxonomy" id="62324"/>
    <lineage>
        <taxon>Eukaryota</taxon>
        <taxon>Metazoa</taxon>
        <taxon>Ecdysozoa</taxon>
        <taxon>Arthropoda</taxon>
        <taxon>Hexapoda</taxon>
        <taxon>Insecta</taxon>
        <taxon>Pterygota</taxon>
        <taxon>Neoptera</taxon>
        <taxon>Endopterygota</taxon>
        <taxon>Diptera</taxon>
        <taxon>Nematocera</taxon>
        <taxon>Culicoidea</taxon>
        <taxon>Culicidae</taxon>
        <taxon>Anophelinae</taxon>
        <taxon>Anopheles</taxon>
    </lineage>
</organism>
<sequence length="313" mass="34495">MPQDTKRINGPDISTPYRVYCKANAPKEFEDRLNEAIGKNGKRKDGRRLQESRKYCTYDENAKIGVVSTAKGSAYVELGNTKVIVSVFDPREIPKQNKFNQLGELYCDFKYSPFASMVRKPPQTDARERSMATALTSALNPSVCRHLFPNLQIDVFANVLEDDGSALAVAITAAGLALSDACIPMFDIVTAATAGILGNRIIVDPTAEEETLCMDGYTEDNHGLVMIAKLPTLDQVPEIRQYGNVDVEMLWETCKQLNTNCGDMVPIVQHLLVSKVKTNLRELEIESDEDSEHGENKEDNADSALPSSSGADK</sequence>
<dbReference type="Gene3D" id="3.30.230.70">
    <property type="entry name" value="GHMP Kinase, N-terminal domain"/>
    <property type="match status" value="1"/>
</dbReference>
<evidence type="ECO:0000256" key="5">
    <source>
        <dbReference type="ARBA" id="ARBA00022552"/>
    </source>
</evidence>
<name>A0A182RVI8_ANOFN</name>
<reference evidence="12" key="1">
    <citation type="submission" date="2020-05" db="UniProtKB">
        <authorList>
            <consortium name="EnsemblMetazoa"/>
        </authorList>
    </citation>
    <scope>IDENTIFICATION</scope>
    <source>
        <strain evidence="12">FUMOZ</strain>
    </source>
</reference>
<dbReference type="STRING" id="62324.A0A182RVI8"/>
<dbReference type="InterPro" id="IPR036345">
    <property type="entry name" value="ExoRNase_PH_dom2_sf"/>
</dbReference>
<keyword evidence="7" id="KW-0694">RNA-binding</keyword>
<dbReference type="GO" id="GO:0016075">
    <property type="term" value="P:rRNA catabolic process"/>
    <property type="evidence" value="ECO:0007669"/>
    <property type="project" value="TreeGrafter"/>
</dbReference>
<dbReference type="GO" id="GO:0003723">
    <property type="term" value="F:RNA binding"/>
    <property type="evidence" value="ECO:0007669"/>
    <property type="project" value="UniProtKB-KW"/>
</dbReference>
<evidence type="ECO:0000256" key="8">
    <source>
        <dbReference type="ARBA" id="ARBA00023242"/>
    </source>
</evidence>
<dbReference type="PANTHER" id="PTHR11953">
    <property type="entry name" value="EXOSOME COMPLEX COMPONENT"/>
    <property type="match status" value="1"/>
</dbReference>
<dbReference type="FunFam" id="3.30.230.70:FF:000015">
    <property type="entry name" value="Exosome complex component RRP41-like"/>
    <property type="match status" value="1"/>
</dbReference>
<evidence type="ECO:0000313" key="12">
    <source>
        <dbReference type="EnsemblMetazoa" id="AFUN010298-PA"/>
    </source>
</evidence>
<feature type="region of interest" description="Disordered" evidence="9">
    <location>
        <begin position="283"/>
        <end position="313"/>
    </location>
</feature>
<dbReference type="Pfam" id="PF03725">
    <property type="entry name" value="RNase_PH_C"/>
    <property type="match status" value="1"/>
</dbReference>
<evidence type="ECO:0000256" key="3">
    <source>
        <dbReference type="ARBA" id="ARBA00006678"/>
    </source>
</evidence>
<evidence type="ECO:0000256" key="4">
    <source>
        <dbReference type="ARBA" id="ARBA00022490"/>
    </source>
</evidence>
<keyword evidence="6" id="KW-0271">Exosome</keyword>
<comment type="similarity">
    <text evidence="3">Belongs to the RNase PH family.</text>
</comment>
<evidence type="ECO:0000259" key="10">
    <source>
        <dbReference type="Pfam" id="PF01138"/>
    </source>
</evidence>
<dbReference type="SUPFAM" id="SSF55666">
    <property type="entry name" value="Ribonuclease PH domain 2-like"/>
    <property type="match status" value="1"/>
</dbReference>
<evidence type="ECO:0000259" key="11">
    <source>
        <dbReference type="Pfam" id="PF03725"/>
    </source>
</evidence>
<dbReference type="GO" id="GO:0071051">
    <property type="term" value="P:poly(A)-dependent snoRNA 3'-end processing"/>
    <property type="evidence" value="ECO:0007669"/>
    <property type="project" value="TreeGrafter"/>
</dbReference>
<accession>A0A182RVI8</accession>
<dbReference type="Pfam" id="PF01138">
    <property type="entry name" value="RNase_PH"/>
    <property type="match status" value="1"/>
</dbReference>
<dbReference type="VEuPathDB" id="VectorBase:AFUN2_014251"/>
<keyword evidence="4" id="KW-0963">Cytoplasm</keyword>
<dbReference type="InterPro" id="IPR020568">
    <property type="entry name" value="Ribosomal_Su5_D2-typ_SF"/>
</dbReference>
<dbReference type="PANTHER" id="PTHR11953:SF2">
    <property type="entry name" value="EXOSOME COMPLEX COMPONENT MTR3"/>
    <property type="match status" value="1"/>
</dbReference>
<comment type="subcellular location">
    <subcellularLocation>
        <location evidence="2">Cytoplasm</location>
    </subcellularLocation>
    <subcellularLocation>
        <location evidence="1">Nucleus</location>
    </subcellularLocation>
</comment>
<feature type="domain" description="Exoribonuclease phosphorolytic" evidence="11">
    <location>
        <begin position="187"/>
        <end position="213"/>
    </location>
</feature>
<dbReference type="GO" id="GO:0000177">
    <property type="term" value="C:cytoplasmic exosome (RNase complex)"/>
    <property type="evidence" value="ECO:0007669"/>
    <property type="project" value="TreeGrafter"/>
</dbReference>
<dbReference type="EnsemblMetazoa" id="AFUN010298-RA">
    <property type="protein sequence ID" value="AFUN010298-PA"/>
    <property type="gene ID" value="AFUN010298"/>
</dbReference>
<protein>
    <submittedName>
        <fullName evidence="12">Uncharacterized protein</fullName>
    </submittedName>
</protein>
<dbReference type="InterPro" id="IPR015847">
    <property type="entry name" value="ExoRNase_PH_dom2"/>
</dbReference>
<dbReference type="GO" id="GO:0000176">
    <property type="term" value="C:nuclear exosome (RNase complex)"/>
    <property type="evidence" value="ECO:0007669"/>
    <property type="project" value="TreeGrafter"/>
</dbReference>
<dbReference type="GO" id="GO:0034475">
    <property type="term" value="P:U4 snRNA 3'-end processing"/>
    <property type="evidence" value="ECO:0007669"/>
    <property type="project" value="TreeGrafter"/>
</dbReference>
<evidence type="ECO:0000256" key="2">
    <source>
        <dbReference type="ARBA" id="ARBA00004496"/>
    </source>
</evidence>
<evidence type="ECO:0000256" key="1">
    <source>
        <dbReference type="ARBA" id="ARBA00004123"/>
    </source>
</evidence>
<dbReference type="GO" id="GO:0071028">
    <property type="term" value="P:nuclear mRNA surveillance"/>
    <property type="evidence" value="ECO:0007669"/>
    <property type="project" value="TreeGrafter"/>
</dbReference>
<feature type="domain" description="Exoribonuclease phosphorolytic" evidence="10">
    <location>
        <begin position="62"/>
        <end position="184"/>
    </location>
</feature>